<sequence>MPTEPLYAPPTVAEHLGLSVQALALMRHEGNGPAYVKLGRRVRYRMSDVEAWLDANTVTTGDAA</sequence>
<dbReference type="Pfam" id="PF12728">
    <property type="entry name" value="HTH_17"/>
    <property type="match status" value="1"/>
</dbReference>
<dbReference type="SUPFAM" id="SSF46955">
    <property type="entry name" value="Putative DNA-binding domain"/>
    <property type="match status" value="1"/>
</dbReference>
<dbReference type="InterPro" id="IPR041657">
    <property type="entry name" value="HTH_17"/>
</dbReference>
<keyword evidence="3" id="KW-1185">Reference proteome</keyword>
<proteinExistence type="predicted"/>
<organism evidence="2 3">
    <name type="scientific">Dietzia aerolata</name>
    <dbReference type="NCBI Taxonomy" id="595984"/>
    <lineage>
        <taxon>Bacteria</taxon>
        <taxon>Bacillati</taxon>
        <taxon>Actinomycetota</taxon>
        <taxon>Actinomycetes</taxon>
        <taxon>Mycobacteriales</taxon>
        <taxon>Dietziaceae</taxon>
        <taxon>Dietzia</taxon>
    </lineage>
</organism>
<evidence type="ECO:0000259" key="1">
    <source>
        <dbReference type="Pfam" id="PF12728"/>
    </source>
</evidence>
<evidence type="ECO:0000313" key="3">
    <source>
        <dbReference type="Proteomes" id="UP001589700"/>
    </source>
</evidence>
<reference evidence="2 3" key="1">
    <citation type="submission" date="2024-09" db="EMBL/GenBank/DDBJ databases">
        <authorList>
            <person name="Sun Q."/>
            <person name="Mori K."/>
        </authorList>
    </citation>
    <scope>NUCLEOTIDE SEQUENCE [LARGE SCALE GENOMIC DNA]</scope>
    <source>
        <strain evidence="2 3">CCM 7659</strain>
    </source>
</reference>
<comment type="caution">
    <text evidence="2">The sequence shown here is derived from an EMBL/GenBank/DDBJ whole genome shotgun (WGS) entry which is preliminary data.</text>
</comment>
<evidence type="ECO:0000313" key="2">
    <source>
        <dbReference type="EMBL" id="MFB9258585.1"/>
    </source>
</evidence>
<name>A0ABV5JLI3_9ACTN</name>
<accession>A0ABV5JLI3</accession>
<feature type="domain" description="Helix-turn-helix" evidence="1">
    <location>
        <begin position="10"/>
        <end position="56"/>
    </location>
</feature>
<dbReference type="Proteomes" id="UP001589700">
    <property type="component" value="Unassembled WGS sequence"/>
</dbReference>
<gene>
    <name evidence="2" type="ORF">ACFFVD_02090</name>
</gene>
<dbReference type="EMBL" id="JBHMDY010000001">
    <property type="protein sequence ID" value="MFB9258585.1"/>
    <property type="molecule type" value="Genomic_DNA"/>
</dbReference>
<dbReference type="RefSeq" id="WP_182632693.1">
    <property type="nucleotide sequence ID" value="NZ_JAALDM010000175.1"/>
</dbReference>
<dbReference type="InterPro" id="IPR009061">
    <property type="entry name" value="DNA-bd_dom_put_sf"/>
</dbReference>
<protein>
    <submittedName>
        <fullName evidence="2">Helix-turn-helix transcriptional regulator</fullName>
    </submittedName>
</protein>